<dbReference type="AlphaFoldDB" id="A0A9P0GMG6"/>
<name>A0A9P0GMG6_9CUCU</name>
<organism evidence="4 5">
    <name type="scientific">Psylliodes chrysocephalus</name>
    <dbReference type="NCBI Taxonomy" id="3402493"/>
    <lineage>
        <taxon>Eukaryota</taxon>
        <taxon>Metazoa</taxon>
        <taxon>Ecdysozoa</taxon>
        <taxon>Arthropoda</taxon>
        <taxon>Hexapoda</taxon>
        <taxon>Insecta</taxon>
        <taxon>Pterygota</taxon>
        <taxon>Neoptera</taxon>
        <taxon>Endopterygota</taxon>
        <taxon>Coleoptera</taxon>
        <taxon>Polyphaga</taxon>
        <taxon>Cucujiformia</taxon>
        <taxon>Chrysomeloidea</taxon>
        <taxon>Chrysomelidae</taxon>
        <taxon>Galerucinae</taxon>
        <taxon>Alticini</taxon>
        <taxon>Psylliodes</taxon>
    </lineage>
</organism>
<reference evidence="4" key="1">
    <citation type="submission" date="2022-01" db="EMBL/GenBank/DDBJ databases">
        <authorList>
            <person name="King R."/>
        </authorList>
    </citation>
    <scope>NUCLEOTIDE SEQUENCE</scope>
</reference>
<dbReference type="PANTHER" id="PTHR43270">
    <property type="entry name" value="BETA-ALA-HIS DIPEPTIDASE"/>
    <property type="match status" value="1"/>
</dbReference>
<dbReference type="GO" id="GO:0006508">
    <property type="term" value="P:proteolysis"/>
    <property type="evidence" value="ECO:0007669"/>
    <property type="project" value="UniProtKB-KW"/>
</dbReference>
<dbReference type="Gene3D" id="3.40.630.10">
    <property type="entry name" value="Zn peptidases"/>
    <property type="match status" value="1"/>
</dbReference>
<evidence type="ECO:0000313" key="4">
    <source>
        <dbReference type="EMBL" id="CAH1115191.1"/>
    </source>
</evidence>
<keyword evidence="1" id="KW-0645">Protease</keyword>
<dbReference type="Pfam" id="PF01546">
    <property type="entry name" value="Peptidase_M20"/>
    <property type="match status" value="1"/>
</dbReference>
<sequence length="502" mass="57921">MVYPHAYRTEHSETQTSNNAYGDYFLGSQSNQIKIQPQLLKILQTIDSMKEKLIENLGKAIKIKSIASDVHYRAEVKKMVTFMEDWLKELGMKYEVFNIGFYYVEGKKIRLPPVILATLGNDPNKKTLCAYGHLDVPHAEPSEWDTDPWNLTVKDGFLYGNGAGCGKGPLMCWLHALLAFKLNKMPLPVNFRFCIEMMQHKNSQGFLTFVNTKKQDFFNQIDFVAQVAGEWLGHKIPCIIYGTAGIVHMEITIEGDSSDSIKQDMENIFETIINARMEIVIPHYSDMVEQIGPDEEMIYANIREFDPKEIRESLPLFKRTWDRVRLLMHMWRLPSIFIDDIEECTCPNRDKKMIRRHFILKIVPRQTIDFTVEVVQKHIMSVIKKNNIKSKVNVKCVESVRPWVENHNSFNHQAAKRAFIQIYKVDPNLIREDTGRETTAIFDSALEKNLVILPIASKGSRLGRGNEHISTRCFQEATKMLAAYMFQLAQKPKKPRTVGAEK</sequence>
<keyword evidence="5" id="KW-1185">Reference proteome</keyword>
<keyword evidence="2" id="KW-0479">Metal-binding</keyword>
<gene>
    <name evidence="4" type="ORF">PSYICH_LOCUS15211</name>
</gene>
<dbReference type="Proteomes" id="UP001153636">
    <property type="component" value="Chromosome 9"/>
</dbReference>
<protein>
    <recommendedName>
        <fullName evidence="6">Peptidase M20 dimerisation domain-containing protein</fullName>
    </recommendedName>
</protein>
<dbReference type="GO" id="GO:0046872">
    <property type="term" value="F:metal ion binding"/>
    <property type="evidence" value="ECO:0007669"/>
    <property type="project" value="UniProtKB-KW"/>
</dbReference>
<evidence type="ECO:0000256" key="3">
    <source>
        <dbReference type="ARBA" id="ARBA00022801"/>
    </source>
</evidence>
<dbReference type="EMBL" id="OV651821">
    <property type="protein sequence ID" value="CAH1115191.1"/>
    <property type="molecule type" value="Genomic_DNA"/>
</dbReference>
<accession>A0A9P0GMG6</accession>
<keyword evidence="3" id="KW-0378">Hydrolase</keyword>
<dbReference type="GO" id="GO:0008233">
    <property type="term" value="F:peptidase activity"/>
    <property type="evidence" value="ECO:0007669"/>
    <property type="project" value="UniProtKB-KW"/>
</dbReference>
<evidence type="ECO:0000256" key="1">
    <source>
        <dbReference type="ARBA" id="ARBA00022670"/>
    </source>
</evidence>
<proteinExistence type="predicted"/>
<evidence type="ECO:0000256" key="2">
    <source>
        <dbReference type="ARBA" id="ARBA00022723"/>
    </source>
</evidence>
<evidence type="ECO:0008006" key="6">
    <source>
        <dbReference type="Google" id="ProtNLM"/>
    </source>
</evidence>
<dbReference type="PANTHER" id="PTHR43270:SF4">
    <property type="entry name" value="CARNOSINE DIPEPTIDASE 2, ISOFORM A"/>
    <property type="match status" value="1"/>
</dbReference>
<dbReference type="SUPFAM" id="SSF53187">
    <property type="entry name" value="Zn-dependent exopeptidases"/>
    <property type="match status" value="1"/>
</dbReference>
<dbReference type="InterPro" id="IPR051458">
    <property type="entry name" value="Cyt/Met_Dipeptidase"/>
</dbReference>
<evidence type="ECO:0000313" key="5">
    <source>
        <dbReference type="Proteomes" id="UP001153636"/>
    </source>
</evidence>
<dbReference type="OrthoDB" id="7832001at2759"/>
<dbReference type="Gene3D" id="3.30.70.360">
    <property type="match status" value="1"/>
</dbReference>
<dbReference type="InterPro" id="IPR002933">
    <property type="entry name" value="Peptidase_M20"/>
</dbReference>